<gene>
    <name evidence="1" type="ORF">GHK86_10330</name>
</gene>
<evidence type="ECO:0000313" key="1">
    <source>
        <dbReference type="EMBL" id="MST33113.1"/>
    </source>
</evidence>
<keyword evidence="2" id="KW-1185">Reference proteome</keyword>
<dbReference type="SUPFAM" id="SSF52540">
    <property type="entry name" value="P-loop containing nucleoside triphosphate hydrolases"/>
    <property type="match status" value="1"/>
</dbReference>
<dbReference type="InterPro" id="IPR027417">
    <property type="entry name" value="P-loop_NTPase"/>
</dbReference>
<dbReference type="PANTHER" id="PTHR37807">
    <property type="entry name" value="OS07G0160300 PROTEIN"/>
    <property type="match status" value="1"/>
</dbReference>
<dbReference type="EMBL" id="WJHE01000489">
    <property type="protein sequence ID" value="MST33113.1"/>
    <property type="molecule type" value="Genomic_DNA"/>
</dbReference>
<evidence type="ECO:0000313" key="2">
    <source>
        <dbReference type="Proteomes" id="UP000437736"/>
    </source>
</evidence>
<proteinExistence type="predicted"/>
<name>A0ABW9QXJ7_9ACTN</name>
<organism evidence="1 2">
    <name type="scientific">Acidiferrimicrobium australe</name>
    <dbReference type="NCBI Taxonomy" id="2664430"/>
    <lineage>
        <taxon>Bacteria</taxon>
        <taxon>Bacillati</taxon>
        <taxon>Actinomycetota</taxon>
        <taxon>Acidimicrobiia</taxon>
        <taxon>Acidimicrobiales</taxon>
        <taxon>Acidimicrobiaceae</taxon>
        <taxon>Acidiferrimicrobium</taxon>
    </lineage>
</organism>
<dbReference type="Proteomes" id="UP000437736">
    <property type="component" value="Unassembled WGS sequence"/>
</dbReference>
<comment type="caution">
    <text evidence="1">The sequence shown here is derived from an EMBL/GenBank/DDBJ whole genome shotgun (WGS) entry which is preliminary data.</text>
</comment>
<sequence>MTRTRRPTVHLLCGYAASGKTTVARRLSADIGAVRFTLDEWMLSLYDWVPDDPEYGPAAERAKELIWSVASQCLGLGLDVVLDWSQWSRERRKAWSSRATDASANVVIHYLEVPLDEALRRLAARNLERPPGTHQLGIDEARSFFEEYFEPPHINEGLELVIERVT</sequence>
<dbReference type="PANTHER" id="PTHR37807:SF3">
    <property type="entry name" value="OS07G0160300 PROTEIN"/>
    <property type="match status" value="1"/>
</dbReference>
<accession>A0ABW9QXJ7</accession>
<dbReference type="Pfam" id="PF13671">
    <property type="entry name" value="AAA_33"/>
    <property type="match status" value="1"/>
</dbReference>
<dbReference type="Gene3D" id="3.40.50.300">
    <property type="entry name" value="P-loop containing nucleotide triphosphate hydrolases"/>
    <property type="match status" value="1"/>
</dbReference>
<reference evidence="1 2" key="1">
    <citation type="submission" date="2019-11" db="EMBL/GenBank/DDBJ databases">
        <title>Acidiferrimicrobium australis gen. nov., sp. nov., an acidophilic and obligately heterotrophic, member of the Actinobacteria that catalyses dissimilatory oxido- reduction of iron isolated from metal-rich acidic water in Chile.</title>
        <authorList>
            <person name="Gonzalez D."/>
            <person name="Huber K."/>
            <person name="Hedrich S."/>
            <person name="Rojas-Villalobos C."/>
            <person name="Quatrini R."/>
            <person name="Dinamarca M.A."/>
            <person name="Schwarz A."/>
            <person name="Canales C."/>
            <person name="Nancucheo I."/>
        </authorList>
    </citation>
    <scope>NUCLEOTIDE SEQUENCE [LARGE SCALE GENOMIC DNA]</scope>
    <source>
        <strain evidence="1 2">USS-CCA1</strain>
    </source>
</reference>
<protein>
    <submittedName>
        <fullName evidence="1">AAA family ATPase</fullName>
    </submittedName>
</protein>